<dbReference type="Gene3D" id="3.90.105.10">
    <property type="entry name" value="Molybdopterin biosynthesis moea protein, domain 2"/>
    <property type="match status" value="1"/>
</dbReference>
<keyword evidence="9 11" id="KW-0501">Molybdenum cofactor biosynthesis</keyword>
<protein>
    <recommendedName>
        <fullName evidence="11">Molybdopterin molybdenumtransferase</fullName>
        <ecNumber evidence="11">2.10.1.1</ecNumber>
    </recommendedName>
</protein>
<evidence type="ECO:0000256" key="9">
    <source>
        <dbReference type="ARBA" id="ARBA00023150"/>
    </source>
</evidence>
<reference evidence="13 14" key="1">
    <citation type="submission" date="2019-04" db="EMBL/GenBank/DDBJ databases">
        <title>Lampropedia sp YIM MLB12 draf genome.</title>
        <authorList>
            <person name="Wang Y.-X."/>
        </authorList>
    </citation>
    <scope>NUCLEOTIDE SEQUENCE [LARGE SCALE GENOMIC DNA]</scope>
    <source>
        <strain evidence="13 14">YIM MLB12</strain>
    </source>
</reference>
<evidence type="ECO:0000256" key="11">
    <source>
        <dbReference type="RuleBase" id="RU365090"/>
    </source>
</evidence>
<comment type="catalytic activity">
    <reaction evidence="10">
        <text>adenylyl-molybdopterin + molybdate = Mo-molybdopterin + AMP + H(+)</text>
        <dbReference type="Rhea" id="RHEA:35047"/>
        <dbReference type="ChEBI" id="CHEBI:15378"/>
        <dbReference type="ChEBI" id="CHEBI:36264"/>
        <dbReference type="ChEBI" id="CHEBI:62727"/>
        <dbReference type="ChEBI" id="CHEBI:71302"/>
        <dbReference type="ChEBI" id="CHEBI:456215"/>
        <dbReference type="EC" id="2.10.1.1"/>
    </reaction>
</comment>
<dbReference type="SUPFAM" id="SSF53218">
    <property type="entry name" value="Molybdenum cofactor biosynthesis proteins"/>
    <property type="match status" value="1"/>
</dbReference>
<evidence type="ECO:0000256" key="2">
    <source>
        <dbReference type="ARBA" id="ARBA00002901"/>
    </source>
</evidence>
<evidence type="ECO:0000256" key="7">
    <source>
        <dbReference type="ARBA" id="ARBA00022723"/>
    </source>
</evidence>
<feature type="domain" description="MoaB/Mog" evidence="12">
    <location>
        <begin position="186"/>
        <end position="327"/>
    </location>
</feature>
<comment type="caution">
    <text evidence="13">The sequence shown here is derived from an EMBL/GenBank/DDBJ whole genome shotgun (WGS) entry which is preliminary data.</text>
</comment>
<keyword evidence="14" id="KW-1185">Reference proteome</keyword>
<evidence type="ECO:0000256" key="6">
    <source>
        <dbReference type="ARBA" id="ARBA00022679"/>
    </source>
</evidence>
<dbReference type="InterPro" id="IPR036135">
    <property type="entry name" value="MoeA_linker/N_sf"/>
</dbReference>
<dbReference type="GO" id="GO:0061599">
    <property type="term" value="F:molybdopterin molybdotransferase activity"/>
    <property type="evidence" value="ECO:0007669"/>
    <property type="project" value="UniProtKB-UniRule"/>
</dbReference>
<dbReference type="Pfam" id="PF03454">
    <property type="entry name" value="MoeA_C"/>
    <property type="match status" value="1"/>
</dbReference>
<dbReference type="UniPathway" id="UPA00344"/>
<dbReference type="InterPro" id="IPR001453">
    <property type="entry name" value="MoaB/Mog_dom"/>
</dbReference>
<evidence type="ECO:0000256" key="5">
    <source>
        <dbReference type="ARBA" id="ARBA00022505"/>
    </source>
</evidence>
<dbReference type="CDD" id="cd00887">
    <property type="entry name" value="MoeA"/>
    <property type="match status" value="1"/>
</dbReference>
<dbReference type="InterPro" id="IPR036688">
    <property type="entry name" value="MoeA_C_domain_IV_sf"/>
</dbReference>
<dbReference type="InterPro" id="IPR005110">
    <property type="entry name" value="MoeA_linker/N"/>
</dbReference>
<evidence type="ECO:0000256" key="10">
    <source>
        <dbReference type="ARBA" id="ARBA00047317"/>
    </source>
</evidence>
<evidence type="ECO:0000256" key="3">
    <source>
        <dbReference type="ARBA" id="ARBA00005046"/>
    </source>
</evidence>
<dbReference type="Pfam" id="PF03453">
    <property type="entry name" value="MoeA_N"/>
    <property type="match status" value="1"/>
</dbReference>
<dbReference type="Proteomes" id="UP000306236">
    <property type="component" value="Unassembled WGS sequence"/>
</dbReference>
<dbReference type="FunFam" id="3.40.980.10:FF:000004">
    <property type="entry name" value="Molybdopterin molybdenumtransferase"/>
    <property type="match status" value="1"/>
</dbReference>
<keyword evidence="5 11" id="KW-0500">Molybdenum</keyword>
<dbReference type="InterPro" id="IPR036425">
    <property type="entry name" value="MoaB/Mog-like_dom_sf"/>
</dbReference>
<dbReference type="InterPro" id="IPR038987">
    <property type="entry name" value="MoeA-like"/>
</dbReference>
<dbReference type="EMBL" id="SSWX01000020">
    <property type="protein sequence ID" value="THJ31789.1"/>
    <property type="molecule type" value="Genomic_DNA"/>
</dbReference>
<evidence type="ECO:0000256" key="8">
    <source>
        <dbReference type="ARBA" id="ARBA00022842"/>
    </source>
</evidence>
<evidence type="ECO:0000313" key="14">
    <source>
        <dbReference type="Proteomes" id="UP000306236"/>
    </source>
</evidence>
<dbReference type="Pfam" id="PF00994">
    <property type="entry name" value="MoCF_biosynth"/>
    <property type="match status" value="1"/>
</dbReference>
<evidence type="ECO:0000313" key="13">
    <source>
        <dbReference type="EMBL" id="THJ31789.1"/>
    </source>
</evidence>
<evidence type="ECO:0000259" key="12">
    <source>
        <dbReference type="SMART" id="SM00852"/>
    </source>
</evidence>
<dbReference type="GO" id="GO:0006777">
    <property type="term" value="P:Mo-molybdopterin cofactor biosynthetic process"/>
    <property type="evidence" value="ECO:0007669"/>
    <property type="project" value="UniProtKB-UniRule"/>
</dbReference>
<proteinExistence type="inferred from homology"/>
<comment type="cofactor">
    <cofactor evidence="1 11">
        <name>Mg(2+)</name>
        <dbReference type="ChEBI" id="CHEBI:18420"/>
    </cofactor>
</comment>
<accession>A0A4S5BI48</accession>
<dbReference type="InterPro" id="IPR005111">
    <property type="entry name" value="MoeA_C_domain_IV"/>
</dbReference>
<dbReference type="Gene3D" id="3.40.980.10">
    <property type="entry name" value="MoaB/Mog-like domain"/>
    <property type="match status" value="1"/>
</dbReference>
<dbReference type="Gene3D" id="2.40.340.10">
    <property type="entry name" value="MoeA, C-terminal, domain IV"/>
    <property type="match status" value="1"/>
</dbReference>
<dbReference type="EC" id="2.10.1.1" evidence="11"/>
<dbReference type="AlphaFoldDB" id="A0A4S5BI48"/>
<keyword evidence="7 11" id="KW-0479">Metal-binding</keyword>
<evidence type="ECO:0000256" key="1">
    <source>
        <dbReference type="ARBA" id="ARBA00001946"/>
    </source>
</evidence>
<dbReference type="NCBIfam" id="NF045515">
    <property type="entry name" value="Glp_gephyrin"/>
    <property type="match status" value="1"/>
</dbReference>
<dbReference type="RefSeq" id="WP_136407333.1">
    <property type="nucleotide sequence ID" value="NZ_SSWX01000020.1"/>
</dbReference>
<dbReference type="PANTHER" id="PTHR10192">
    <property type="entry name" value="MOLYBDOPTERIN BIOSYNTHESIS PROTEIN"/>
    <property type="match status" value="1"/>
</dbReference>
<dbReference type="Gene3D" id="2.170.190.11">
    <property type="entry name" value="Molybdopterin biosynthesis moea protein, domain 3"/>
    <property type="match status" value="1"/>
</dbReference>
<organism evidence="13 14">
    <name type="scientific">Lampropedia aestuarii</name>
    <dbReference type="NCBI Taxonomy" id="2562762"/>
    <lineage>
        <taxon>Bacteria</taxon>
        <taxon>Pseudomonadati</taxon>
        <taxon>Pseudomonadota</taxon>
        <taxon>Betaproteobacteria</taxon>
        <taxon>Burkholderiales</taxon>
        <taxon>Comamonadaceae</taxon>
        <taxon>Lampropedia</taxon>
    </lineage>
</organism>
<evidence type="ECO:0000256" key="4">
    <source>
        <dbReference type="ARBA" id="ARBA00010763"/>
    </source>
</evidence>
<gene>
    <name evidence="13" type="ORF">E8K88_14200</name>
</gene>
<comment type="pathway">
    <text evidence="3 11">Cofactor biosynthesis; molybdopterin biosynthesis.</text>
</comment>
<keyword evidence="6 11" id="KW-0808">Transferase</keyword>
<dbReference type="SMART" id="SM00852">
    <property type="entry name" value="MoCF_biosynth"/>
    <property type="match status" value="1"/>
</dbReference>
<dbReference type="GO" id="GO:0046872">
    <property type="term" value="F:metal ion binding"/>
    <property type="evidence" value="ECO:0007669"/>
    <property type="project" value="UniProtKB-UniRule"/>
</dbReference>
<name>A0A4S5BI48_9BURK</name>
<dbReference type="NCBIfam" id="TIGR00177">
    <property type="entry name" value="molyb_syn"/>
    <property type="match status" value="1"/>
</dbReference>
<comment type="function">
    <text evidence="2 11">Catalyzes the insertion of molybdate into adenylated molybdopterin with the concomitant release of AMP.</text>
</comment>
<comment type="similarity">
    <text evidence="4 11">Belongs to the MoeA family.</text>
</comment>
<sequence length="416" mass="44987">MANDLLDYHDGLNTLLATHTPLLRHEAVALADLNQRILAQDVAVVHNVPEFDNSAMDGYAINGNDCHEWRIVHRIAAGDDGAPLLLAPGEAARIFTGAPIPVGCSAVVMQEHVTRTQADADQAPPRITLLAGQSIQDGQHIRRRAEELQTGDVLLHAGKRLTPATIGLLAGQGYTHAPVHAQVRVSVFSSGNELVPPGQPLGPGQIYDSNRIMLIAWLRSLGFAVVDGGNLPDQLEATRAALAQAAQECDAIVCSGGVSVGEEDHLKNALTEVGELIQWRLFIKPGKPFTWGRIDHNDHTCRVFMLPGNPVSSLVTFQQLALPALLRLTGLSEQQARPLQWTAYADFSRDKPEPRREFVRVNLRHEAGQWLVRPVVQQGSNMLSGAVHANALAEVTPGTPIQPGDALTVYPLFNAI</sequence>
<dbReference type="SUPFAM" id="SSF63867">
    <property type="entry name" value="MoeA C-terminal domain-like"/>
    <property type="match status" value="1"/>
</dbReference>
<dbReference type="PANTHER" id="PTHR10192:SF5">
    <property type="entry name" value="GEPHYRIN"/>
    <property type="match status" value="1"/>
</dbReference>
<dbReference type="GO" id="GO:0005829">
    <property type="term" value="C:cytosol"/>
    <property type="evidence" value="ECO:0007669"/>
    <property type="project" value="TreeGrafter"/>
</dbReference>
<dbReference type="SUPFAM" id="SSF63882">
    <property type="entry name" value="MoeA N-terminal region -like"/>
    <property type="match status" value="1"/>
</dbReference>
<dbReference type="OrthoDB" id="9804758at2"/>
<keyword evidence="8 11" id="KW-0460">Magnesium</keyword>